<protein>
    <submittedName>
        <fullName evidence="2">Saccharopine dehydrogenase</fullName>
    </submittedName>
</protein>
<gene>
    <name evidence="2" type="ORF">C5E45_10350</name>
</gene>
<evidence type="ECO:0000313" key="3">
    <source>
        <dbReference type="Proteomes" id="UP000239874"/>
    </source>
</evidence>
<evidence type="ECO:0000259" key="1">
    <source>
        <dbReference type="Pfam" id="PF03435"/>
    </source>
</evidence>
<sequence length="363" mass="36965">MAKMVLFGATGYTGRLTARALLARGAEPVLAARNATALRQLAADLGGVETAVADVADPASVRALLGRGDVLVTTVGPFLRYGAPALEAALEAGAHYFDSTGEGPFIRRVFDRDAEARQAGVALLTAFGFDYVPGNLAAALALRDAPDATRVDIGYFIAGPGTSGGTRASMVGMLFERGFALRDGDIVPERTGARTHTFDVEGRALTGASIPGSEHLVLHRAHPNLRAAEVYLGLPGGAARALRATSLVTDAVARVAPVKQVAESALNALVKGSTGGPDAATRARTRTWAVAESRDATGRILSSVTLAGVDPYDFTAAILAWGAQTTLAGGLVGTGALGPVEAFGLEPLTAAVADAGLRGATPA</sequence>
<dbReference type="Pfam" id="PF03435">
    <property type="entry name" value="Sacchrp_dh_NADP"/>
    <property type="match status" value="1"/>
</dbReference>
<organism evidence="2 3">
    <name type="scientific">Nocardia nova</name>
    <dbReference type="NCBI Taxonomy" id="37330"/>
    <lineage>
        <taxon>Bacteria</taxon>
        <taxon>Bacillati</taxon>
        <taxon>Actinomycetota</taxon>
        <taxon>Actinomycetes</taxon>
        <taxon>Mycobacteriales</taxon>
        <taxon>Nocardiaceae</taxon>
        <taxon>Nocardia</taxon>
    </lineage>
</organism>
<accession>A0A2S6AST9</accession>
<dbReference type="SUPFAM" id="SSF51735">
    <property type="entry name" value="NAD(P)-binding Rossmann-fold domains"/>
    <property type="match status" value="1"/>
</dbReference>
<dbReference type="InterPro" id="IPR036291">
    <property type="entry name" value="NAD(P)-bd_dom_sf"/>
</dbReference>
<name>A0A2S6AST9_9NOCA</name>
<reference evidence="2 3" key="1">
    <citation type="submission" date="2018-02" db="EMBL/GenBank/DDBJ databases">
        <title>8 Nocardia nova and 1 Nocardia cyriacigeorgica strain used for evolution to TMP-SMX.</title>
        <authorList>
            <person name="Mehta H."/>
            <person name="Weng J."/>
            <person name="Shamoo Y."/>
        </authorList>
    </citation>
    <scope>NUCLEOTIDE SEQUENCE [LARGE SCALE GENOMIC DNA]</scope>
    <source>
        <strain evidence="2 3">MDA3139</strain>
    </source>
</reference>
<dbReference type="InterPro" id="IPR005097">
    <property type="entry name" value="Sacchrp_dh_NADP-bd"/>
</dbReference>
<dbReference type="PANTHER" id="PTHR43781">
    <property type="entry name" value="SACCHAROPINE DEHYDROGENASE"/>
    <property type="match status" value="1"/>
</dbReference>
<proteinExistence type="predicted"/>
<dbReference type="Proteomes" id="UP000239874">
    <property type="component" value="Unassembled WGS sequence"/>
</dbReference>
<dbReference type="Gene3D" id="3.40.50.720">
    <property type="entry name" value="NAD(P)-binding Rossmann-like Domain"/>
    <property type="match status" value="1"/>
</dbReference>
<feature type="domain" description="Saccharopine dehydrogenase NADP binding" evidence="1">
    <location>
        <begin position="5"/>
        <end position="121"/>
    </location>
</feature>
<dbReference type="EMBL" id="PSZC01000006">
    <property type="protein sequence ID" value="PPJ38322.1"/>
    <property type="molecule type" value="Genomic_DNA"/>
</dbReference>
<dbReference type="PANTHER" id="PTHR43781:SF1">
    <property type="entry name" value="SACCHAROPINE DEHYDROGENASE"/>
    <property type="match status" value="1"/>
</dbReference>
<comment type="caution">
    <text evidence="2">The sequence shown here is derived from an EMBL/GenBank/DDBJ whole genome shotgun (WGS) entry which is preliminary data.</text>
</comment>
<dbReference type="AlphaFoldDB" id="A0A2S6AST9"/>
<evidence type="ECO:0000313" key="2">
    <source>
        <dbReference type="EMBL" id="PPJ38322.1"/>
    </source>
</evidence>